<dbReference type="InterPro" id="IPR036259">
    <property type="entry name" value="MFS_trans_sf"/>
</dbReference>
<feature type="transmembrane region" description="Helical" evidence="9">
    <location>
        <begin position="195"/>
        <end position="217"/>
    </location>
</feature>
<feature type="transmembrane region" description="Helical" evidence="9">
    <location>
        <begin position="333"/>
        <end position="355"/>
    </location>
</feature>
<evidence type="ECO:0000256" key="1">
    <source>
        <dbReference type="ARBA" id="ARBA00004141"/>
    </source>
</evidence>
<organism evidence="11">
    <name type="scientific">Aureococcus anophagefferens</name>
    <name type="common">Harmful bloom alga</name>
    <dbReference type="NCBI Taxonomy" id="44056"/>
    <lineage>
        <taxon>Eukaryota</taxon>
        <taxon>Sar</taxon>
        <taxon>Stramenopiles</taxon>
        <taxon>Ochrophyta</taxon>
        <taxon>Pelagophyceae</taxon>
        <taxon>Pelagomonadales</taxon>
        <taxon>Pelagomonadaceae</taxon>
        <taxon>Aureococcus</taxon>
    </lineage>
</organism>
<dbReference type="PANTHER" id="PTHR20772">
    <property type="entry name" value="PROTEIN FMP42"/>
    <property type="match status" value="1"/>
</dbReference>
<feature type="transmembrane region" description="Helical" evidence="9">
    <location>
        <begin position="309"/>
        <end position="327"/>
    </location>
</feature>
<evidence type="ECO:0000256" key="3">
    <source>
        <dbReference type="ARBA" id="ARBA00022448"/>
    </source>
</evidence>
<protein>
    <submittedName>
        <fullName evidence="10">Uncharacterized protein</fullName>
    </submittedName>
</protein>
<feature type="transmembrane region" description="Helical" evidence="9">
    <location>
        <begin position="405"/>
        <end position="422"/>
    </location>
</feature>
<feature type="transmembrane region" description="Helical" evidence="9">
    <location>
        <begin position="160"/>
        <end position="183"/>
    </location>
</feature>
<keyword evidence="6 9" id="KW-1133">Transmembrane helix</keyword>
<reference evidence="10 11" key="1">
    <citation type="journal article" date="2011" name="Proc. Natl. Acad. Sci. U.S.A.">
        <title>Niche of harmful alga Aureococcus anophagefferens revealed through ecogenomics.</title>
        <authorList>
            <person name="Gobler C.J."/>
            <person name="Berry D.L."/>
            <person name="Dyhrman S.T."/>
            <person name="Wilhelm S.W."/>
            <person name="Salamov A."/>
            <person name="Lobanov A.V."/>
            <person name="Zhang Y."/>
            <person name="Collier J.L."/>
            <person name="Wurch L.L."/>
            <person name="Kustka A.B."/>
            <person name="Dill B.D."/>
            <person name="Shah M."/>
            <person name="VerBerkmoes N.C."/>
            <person name="Kuo A."/>
            <person name="Terry A."/>
            <person name="Pangilinan J."/>
            <person name="Lindquist E.A."/>
            <person name="Lucas S."/>
            <person name="Paulsen I.T."/>
            <person name="Hattenrath-Lehmann T.K."/>
            <person name="Talmage S.C."/>
            <person name="Walker E.A."/>
            <person name="Koch F."/>
            <person name="Burson A.M."/>
            <person name="Marcoval M.A."/>
            <person name="Tang Y.Z."/>
            <person name="Lecleir G.R."/>
            <person name="Coyne K.J."/>
            <person name="Berg G.M."/>
            <person name="Bertrand E.M."/>
            <person name="Saito M.A."/>
            <person name="Gladyshev V.N."/>
            <person name="Grigoriev I.V."/>
        </authorList>
    </citation>
    <scope>NUCLEOTIDE SEQUENCE [LARGE SCALE GENOMIC DNA]</scope>
    <source>
        <strain evidence="11">CCMP 1984</strain>
    </source>
</reference>
<dbReference type="OrthoDB" id="10567676at2759"/>
<keyword evidence="4 9" id="KW-0812">Transmembrane</keyword>
<feature type="transmembrane region" description="Helical" evidence="9">
    <location>
        <begin position="520"/>
        <end position="537"/>
    </location>
</feature>
<evidence type="ECO:0000313" key="11">
    <source>
        <dbReference type="Proteomes" id="UP000002729"/>
    </source>
</evidence>
<feature type="transmembrane region" description="Helical" evidence="9">
    <location>
        <begin position="118"/>
        <end position="139"/>
    </location>
</feature>
<feature type="region of interest" description="Disordered" evidence="8">
    <location>
        <begin position="705"/>
        <end position="749"/>
    </location>
</feature>
<dbReference type="PANTHER" id="PTHR20772:SF2">
    <property type="entry name" value="PROTEIN FMP42"/>
    <property type="match status" value="1"/>
</dbReference>
<dbReference type="Proteomes" id="UP000002729">
    <property type="component" value="Unassembled WGS sequence"/>
</dbReference>
<evidence type="ECO:0000256" key="7">
    <source>
        <dbReference type="ARBA" id="ARBA00023136"/>
    </source>
</evidence>
<dbReference type="EMBL" id="GL833414">
    <property type="protein sequence ID" value="EGB02604.1"/>
    <property type="molecule type" value="Genomic_DNA"/>
</dbReference>
<feature type="transmembrane region" description="Helical" evidence="9">
    <location>
        <begin position="237"/>
        <end position="258"/>
    </location>
</feature>
<evidence type="ECO:0000313" key="10">
    <source>
        <dbReference type="EMBL" id="EGB02604.1"/>
    </source>
</evidence>
<feature type="transmembrane region" description="Helical" evidence="9">
    <location>
        <begin position="92"/>
        <end position="112"/>
    </location>
</feature>
<name>F0YQK5_AURAN</name>
<keyword evidence="11" id="KW-1185">Reference proteome</keyword>
<evidence type="ECO:0000256" key="4">
    <source>
        <dbReference type="ARBA" id="ARBA00022692"/>
    </source>
</evidence>
<keyword evidence="5" id="KW-0029">Amino-acid transport</keyword>
<feature type="compositionally biased region" description="Pro residues" evidence="8">
    <location>
        <begin position="711"/>
        <end position="737"/>
    </location>
</feature>
<evidence type="ECO:0000256" key="6">
    <source>
        <dbReference type="ARBA" id="ARBA00022989"/>
    </source>
</evidence>
<accession>F0YQK5</accession>
<keyword evidence="3" id="KW-0813">Transport</keyword>
<dbReference type="InterPro" id="IPR052599">
    <property type="entry name" value="SLC43A_AATransporter"/>
</dbReference>
<proteinExistence type="inferred from homology"/>
<dbReference type="SUPFAM" id="SSF103473">
    <property type="entry name" value="MFS general substrate transporter"/>
    <property type="match status" value="1"/>
</dbReference>
<feature type="transmembrane region" description="Helical" evidence="9">
    <location>
        <begin position="14"/>
        <end position="34"/>
    </location>
</feature>
<dbReference type="GeneID" id="20226981"/>
<comment type="subcellular location">
    <subcellularLocation>
        <location evidence="1">Membrane</location>
        <topology evidence="1">Multi-pass membrane protein</topology>
    </subcellularLocation>
</comment>
<gene>
    <name evidence="10" type="ORF">AURANDRAFT_68726</name>
</gene>
<feature type="transmembrane region" description="Helical" evidence="9">
    <location>
        <begin position="367"/>
        <end position="385"/>
    </location>
</feature>
<keyword evidence="7 9" id="KW-0472">Membrane</keyword>
<evidence type="ECO:0000256" key="9">
    <source>
        <dbReference type="SAM" id="Phobius"/>
    </source>
</evidence>
<evidence type="ECO:0000256" key="5">
    <source>
        <dbReference type="ARBA" id="ARBA00022970"/>
    </source>
</evidence>
<sequence>MAACAGASGAGRPLVMMAVLGVLWGGACFGFNGIKRVLLIEGLFLDACDGGEARCGAQLDRLDFAWTFSSSMLNVFAIVNGCAIDALGLRRVCFLSGGLLGLGAVCFGLVVTRARLEYLLAYAYFALVESGMLLSFGGLSLQGAEGSVALCGRVFDVKVVAAPVMETAFALGTLVFPLLGLAYDAAPSCAPSLGVAGLHCVYFGCCAALIAACGCAVAPRPLRRPARDVAAALDRRALCFVLAASLAVGANITQQGYYVATFSEQAAWHGRPETLGALLDWGFPALALPSLVVVARLEERWHDGGFERTCGHGYAALALAQVIWGVLSAARDWRLQIGAVALFVPARLLGFVHLYESVGFFFPPEHFGVVAGTCASVGGLAAAVASECLKRWLHASGGDPRRPNLALAAALAALNLAAGAAAPRARLGRRGAAASPRTPVYNPVHFDDDGPGSKDAGLELADAVARSPAAAAPTPVAALDFGESAPARDSAVASYADESELYDCLSHTPRDIMMTTIPRLLLAATFLASADAFGIFIPPEAPEEMVATTTAAPPVEEPCPVDMAARRARPDCPTEAPTEAPTALGAEEVVAATTTTSLFETTAPTAAACSLNITSIGVDGACFADVPCELLWEYRGGDDACVNVTSTLTNVPGGPRRSLENVGQATQVLIGNAALDEYTLELACDDDSCAPDSVDFRVLHAAAPTAKPSNAPTPGPSVEPSPRPSDAPTAAPTPLPGNPSAAPAKPTFTSAKIRPDVAASWPGSALYASPSIAPDARK</sequence>
<evidence type="ECO:0000256" key="8">
    <source>
        <dbReference type="SAM" id="MobiDB-lite"/>
    </source>
</evidence>
<dbReference type="GO" id="GO:0016020">
    <property type="term" value="C:membrane"/>
    <property type="evidence" value="ECO:0007669"/>
    <property type="project" value="UniProtKB-SubCell"/>
</dbReference>
<comment type="similarity">
    <text evidence="2">Belongs to the SLC43A transporter (TC 2.A.1.44) family.</text>
</comment>
<dbReference type="GO" id="GO:0006865">
    <property type="term" value="P:amino acid transport"/>
    <property type="evidence" value="ECO:0007669"/>
    <property type="project" value="UniProtKB-KW"/>
</dbReference>
<dbReference type="AlphaFoldDB" id="F0YQK5"/>
<dbReference type="KEGG" id="aaf:AURANDRAFT_68726"/>
<dbReference type="RefSeq" id="XP_009042697.1">
    <property type="nucleotide sequence ID" value="XM_009044449.1"/>
</dbReference>
<evidence type="ECO:0000256" key="2">
    <source>
        <dbReference type="ARBA" id="ARBA00006595"/>
    </source>
</evidence>
<feature type="transmembrane region" description="Helical" evidence="9">
    <location>
        <begin position="278"/>
        <end position="297"/>
    </location>
</feature>
<dbReference type="InParanoid" id="F0YQK5"/>